<dbReference type="Pfam" id="PF00106">
    <property type="entry name" value="adh_short"/>
    <property type="match status" value="1"/>
</dbReference>
<dbReference type="GO" id="GO:0032787">
    <property type="term" value="P:monocarboxylic acid metabolic process"/>
    <property type="evidence" value="ECO:0007669"/>
    <property type="project" value="UniProtKB-ARBA"/>
</dbReference>
<dbReference type="NCBIfam" id="NF047420">
    <property type="entry name" value="EF_P_mod_YmfI"/>
    <property type="match status" value="1"/>
</dbReference>
<reference evidence="5" key="2">
    <citation type="journal article" date="2021" name="PeerJ">
        <title>Extensive microbial diversity within the chicken gut microbiome revealed by metagenomics and culture.</title>
        <authorList>
            <person name="Gilroy R."/>
            <person name="Ravi A."/>
            <person name="Getino M."/>
            <person name="Pursley I."/>
            <person name="Horton D.L."/>
            <person name="Alikhan N.F."/>
            <person name="Baker D."/>
            <person name="Gharbi K."/>
            <person name="Hall N."/>
            <person name="Watson M."/>
            <person name="Adriaenssens E.M."/>
            <person name="Foster-Nyarko E."/>
            <person name="Jarju S."/>
            <person name="Secka A."/>
            <person name="Antonio M."/>
            <person name="Oren A."/>
            <person name="Chaudhuri R.R."/>
            <person name="La Ragione R."/>
            <person name="Hildebrand F."/>
            <person name="Pallen M.J."/>
        </authorList>
    </citation>
    <scope>NUCLEOTIDE SEQUENCE</scope>
    <source>
        <strain evidence="5">F6-4510</strain>
    </source>
</reference>
<keyword evidence="2" id="KW-0560">Oxidoreductase</keyword>
<keyword evidence="3" id="KW-0443">Lipid metabolism</keyword>
<dbReference type="InterPro" id="IPR036291">
    <property type="entry name" value="NAD(P)-bd_dom_sf"/>
</dbReference>
<dbReference type="InterPro" id="IPR002347">
    <property type="entry name" value="SDR_fam"/>
</dbReference>
<comment type="similarity">
    <text evidence="1 4">Belongs to the short-chain dehydrogenases/reductases (SDR) family.</text>
</comment>
<proteinExistence type="inferred from homology"/>
<reference evidence="5" key="1">
    <citation type="submission" date="2020-10" db="EMBL/GenBank/DDBJ databases">
        <authorList>
            <person name="Gilroy R."/>
        </authorList>
    </citation>
    <scope>NUCLEOTIDE SEQUENCE</scope>
    <source>
        <strain evidence="5">F6-4510</strain>
    </source>
</reference>
<dbReference type="PANTHER" id="PTHR42879">
    <property type="entry name" value="3-OXOACYL-(ACYL-CARRIER-PROTEIN) REDUCTASE"/>
    <property type="match status" value="1"/>
</dbReference>
<dbReference type="EMBL" id="JADIMX010000166">
    <property type="protein sequence ID" value="MBO8435340.1"/>
    <property type="molecule type" value="Genomic_DNA"/>
</dbReference>
<dbReference type="GO" id="GO:0008202">
    <property type="term" value="P:steroid metabolic process"/>
    <property type="evidence" value="ECO:0007669"/>
    <property type="project" value="UniProtKB-KW"/>
</dbReference>
<accession>A0A9D9E003</accession>
<evidence type="ECO:0000256" key="3">
    <source>
        <dbReference type="ARBA" id="ARBA00023221"/>
    </source>
</evidence>
<dbReference type="NCBIfam" id="NF009466">
    <property type="entry name" value="PRK12826.1-2"/>
    <property type="match status" value="1"/>
</dbReference>
<dbReference type="NCBIfam" id="NF005559">
    <property type="entry name" value="PRK07231.1"/>
    <property type="match status" value="1"/>
</dbReference>
<dbReference type="PROSITE" id="PS00061">
    <property type="entry name" value="ADH_SHORT"/>
    <property type="match status" value="1"/>
</dbReference>
<feature type="non-terminal residue" evidence="5">
    <location>
        <position position="241"/>
    </location>
</feature>
<dbReference type="PANTHER" id="PTHR42879:SF2">
    <property type="entry name" value="3-OXOACYL-[ACYL-CARRIER-PROTEIN] REDUCTASE FABG"/>
    <property type="match status" value="1"/>
</dbReference>
<keyword evidence="3" id="KW-0753">Steroid metabolism</keyword>
<dbReference type="InterPro" id="IPR050259">
    <property type="entry name" value="SDR"/>
</dbReference>
<dbReference type="PRINTS" id="PR00080">
    <property type="entry name" value="SDRFAMILY"/>
</dbReference>
<evidence type="ECO:0000256" key="4">
    <source>
        <dbReference type="RuleBase" id="RU000363"/>
    </source>
</evidence>
<dbReference type="AlphaFoldDB" id="A0A9D9E003"/>
<dbReference type="Proteomes" id="UP000823611">
    <property type="component" value="Unassembled WGS sequence"/>
</dbReference>
<comment type="caution">
    <text evidence="5">The sequence shown here is derived from an EMBL/GenBank/DDBJ whole genome shotgun (WGS) entry which is preliminary data.</text>
</comment>
<dbReference type="FunFam" id="3.40.50.720:FF:000173">
    <property type="entry name" value="3-oxoacyl-[acyl-carrier protein] reductase"/>
    <property type="match status" value="1"/>
</dbReference>
<dbReference type="PRINTS" id="PR00081">
    <property type="entry name" value="GDHRDH"/>
</dbReference>
<protein>
    <submittedName>
        <fullName evidence="5">SDR family oxidoreductase</fullName>
    </submittedName>
</protein>
<evidence type="ECO:0000313" key="6">
    <source>
        <dbReference type="Proteomes" id="UP000823611"/>
    </source>
</evidence>
<organism evidence="5 6">
    <name type="scientific">Candidatus Fimicola merdigallinarum</name>
    <dbReference type="NCBI Taxonomy" id="2840819"/>
    <lineage>
        <taxon>Bacteria</taxon>
        <taxon>Bacillati</taxon>
        <taxon>Bacillota</taxon>
        <taxon>Clostridia</taxon>
        <taxon>Lachnospirales</taxon>
        <taxon>Lachnospiraceae</taxon>
        <taxon>Lachnospiraceae incertae sedis</taxon>
        <taxon>Candidatus Fimicola</taxon>
    </lineage>
</organism>
<dbReference type="GO" id="GO:0016491">
    <property type="term" value="F:oxidoreductase activity"/>
    <property type="evidence" value="ECO:0007669"/>
    <property type="project" value="UniProtKB-KW"/>
</dbReference>
<sequence length="241" mass="26107">MKLSGKKVLVTGSSRGIGKAIALAFAKNGCEVFLNASKSVEELESVYKEIENFGGKCQKFIADVSDYSKCKEMFDTIGNIDILINNAGISYTGLFSDMKPSQWERVMAVNINSIFNCTHLAIPYMVREKSGVIINISSIWGDRGASCEAVYSASKGAINSFSKAMAKELGPSGVRVNAISCGVIETQMNSWLSEEDRDSLADEISLMRFGKSEEVAELAVFLASEKSEFINGQVITIDGGM</sequence>
<evidence type="ECO:0000256" key="2">
    <source>
        <dbReference type="ARBA" id="ARBA00023002"/>
    </source>
</evidence>
<dbReference type="SUPFAM" id="SSF51735">
    <property type="entry name" value="NAD(P)-binding Rossmann-fold domains"/>
    <property type="match status" value="1"/>
</dbReference>
<dbReference type="Gene3D" id="3.40.50.720">
    <property type="entry name" value="NAD(P)-binding Rossmann-like Domain"/>
    <property type="match status" value="1"/>
</dbReference>
<dbReference type="InterPro" id="IPR020904">
    <property type="entry name" value="Sc_DH/Rdtase_CS"/>
</dbReference>
<name>A0A9D9E003_9FIRM</name>
<gene>
    <name evidence="5" type="ORF">IAC55_08490</name>
</gene>
<evidence type="ECO:0000256" key="1">
    <source>
        <dbReference type="ARBA" id="ARBA00006484"/>
    </source>
</evidence>
<evidence type="ECO:0000313" key="5">
    <source>
        <dbReference type="EMBL" id="MBO8435340.1"/>
    </source>
</evidence>